<dbReference type="Pfam" id="PF11716">
    <property type="entry name" value="MDMPI_N"/>
    <property type="match status" value="1"/>
</dbReference>
<dbReference type="Pfam" id="PF07398">
    <property type="entry name" value="MDMPI_C"/>
    <property type="match status" value="1"/>
</dbReference>
<dbReference type="EMBL" id="CAFBIY010000029">
    <property type="protein sequence ID" value="CAB4848716.1"/>
    <property type="molecule type" value="Genomic_DNA"/>
</dbReference>
<evidence type="ECO:0000259" key="2">
    <source>
        <dbReference type="Pfam" id="PF11716"/>
    </source>
</evidence>
<evidence type="ECO:0000313" key="4">
    <source>
        <dbReference type="EMBL" id="CAB4718555.1"/>
    </source>
</evidence>
<evidence type="ECO:0000259" key="1">
    <source>
        <dbReference type="Pfam" id="PF07398"/>
    </source>
</evidence>
<dbReference type="PANTHER" id="PTHR40758:SF1">
    <property type="entry name" value="CONSERVED PROTEIN"/>
    <property type="match status" value="1"/>
</dbReference>
<evidence type="ECO:0000313" key="6">
    <source>
        <dbReference type="EMBL" id="CAB4848716.1"/>
    </source>
</evidence>
<dbReference type="NCBIfam" id="TIGR03083">
    <property type="entry name" value="maleylpyruvate isomerase family mycothiol-dependent enzyme"/>
    <property type="match status" value="1"/>
</dbReference>
<reference evidence="3" key="1">
    <citation type="submission" date="2020-05" db="EMBL/GenBank/DDBJ databases">
        <authorList>
            <person name="Chiriac C."/>
            <person name="Salcher M."/>
            <person name="Ghai R."/>
            <person name="Kavagutti S V."/>
        </authorList>
    </citation>
    <scope>NUCLEOTIDE SEQUENCE</scope>
</reference>
<dbReference type="EMBL" id="CAFBMT010000007">
    <property type="protein sequence ID" value="CAB4931030.1"/>
    <property type="molecule type" value="Genomic_DNA"/>
</dbReference>
<dbReference type="EMBL" id="CAESGF010000007">
    <property type="protein sequence ID" value="CAB4363763.1"/>
    <property type="molecule type" value="Genomic_DNA"/>
</dbReference>
<dbReference type="InterPro" id="IPR024344">
    <property type="entry name" value="MDMPI_metal-binding"/>
</dbReference>
<protein>
    <submittedName>
        <fullName evidence="3">Unannotated protein</fullName>
    </submittedName>
</protein>
<name>A0A6J6A5Q1_9ZZZZ</name>
<feature type="domain" description="MDMPI C-terminal" evidence="1">
    <location>
        <begin position="143"/>
        <end position="234"/>
    </location>
</feature>
<proteinExistence type="predicted"/>
<gene>
    <name evidence="4" type="ORF">UFOPK2656_01149</name>
    <name evidence="5" type="ORF">UFOPK3099_01762</name>
    <name evidence="6" type="ORF">UFOPK3267_00771</name>
    <name evidence="7" type="ORF">UFOPK3651_01475</name>
    <name evidence="8" type="ORF">UFOPK3931_02883</name>
    <name evidence="3" type="ORF">UFOPK4189_01538</name>
</gene>
<evidence type="ECO:0000313" key="7">
    <source>
        <dbReference type="EMBL" id="CAB4931030.1"/>
    </source>
</evidence>
<dbReference type="AlphaFoldDB" id="A0A6J6A5Q1"/>
<accession>A0A6J6A5Q1</accession>
<sequence>MTIDHLSHLAANADALAEAVAIGAADAPIAGCPGWTLSQLAVHVGGVHRWARVAAATGAPPLIDPADDPAPSTMSGLAAWLRSGAEQLSATLLLLDPAAPTWHPFPVEPKVAGLWPRRQAHETAVHRIDAELAIGRTAMLDAEFAADGVDEYWHVMLPRMLTRERRTPPSSRLAVELTDTGRRWVASGADGVVSVVSGDAAAVVRGSSLNVLLRLWGRAVPAGSITVIGDATVATEWLALGGS</sequence>
<evidence type="ECO:0000313" key="8">
    <source>
        <dbReference type="EMBL" id="CAB5012267.1"/>
    </source>
</evidence>
<evidence type="ECO:0000313" key="3">
    <source>
        <dbReference type="EMBL" id="CAB4363763.1"/>
    </source>
</evidence>
<dbReference type="EMBL" id="CAFBOL010000114">
    <property type="protein sequence ID" value="CAB5012267.1"/>
    <property type="molecule type" value="Genomic_DNA"/>
</dbReference>
<feature type="domain" description="Mycothiol-dependent maleylpyruvate isomerase metal-binding" evidence="2">
    <location>
        <begin position="8"/>
        <end position="130"/>
    </location>
</feature>
<dbReference type="GO" id="GO:0005886">
    <property type="term" value="C:plasma membrane"/>
    <property type="evidence" value="ECO:0007669"/>
    <property type="project" value="TreeGrafter"/>
</dbReference>
<dbReference type="EMBL" id="CAFAAV010000142">
    <property type="protein sequence ID" value="CAB4827048.1"/>
    <property type="molecule type" value="Genomic_DNA"/>
</dbReference>
<organism evidence="3">
    <name type="scientific">freshwater metagenome</name>
    <dbReference type="NCBI Taxonomy" id="449393"/>
    <lineage>
        <taxon>unclassified sequences</taxon>
        <taxon>metagenomes</taxon>
        <taxon>ecological metagenomes</taxon>
    </lineage>
</organism>
<dbReference type="PANTHER" id="PTHR40758">
    <property type="entry name" value="CONSERVED PROTEIN"/>
    <property type="match status" value="1"/>
</dbReference>
<dbReference type="InterPro" id="IPR034660">
    <property type="entry name" value="DinB/YfiT-like"/>
</dbReference>
<dbReference type="InterPro" id="IPR010872">
    <property type="entry name" value="MDMPI_C-term_domain"/>
</dbReference>
<dbReference type="SUPFAM" id="SSF109854">
    <property type="entry name" value="DinB/YfiT-like putative metalloenzymes"/>
    <property type="match status" value="1"/>
</dbReference>
<dbReference type="GO" id="GO:0046872">
    <property type="term" value="F:metal ion binding"/>
    <property type="evidence" value="ECO:0007669"/>
    <property type="project" value="InterPro"/>
</dbReference>
<dbReference type="InterPro" id="IPR017517">
    <property type="entry name" value="Maleyloyr_isom"/>
</dbReference>
<dbReference type="EMBL" id="CAEZYF010000005">
    <property type="protein sequence ID" value="CAB4718555.1"/>
    <property type="molecule type" value="Genomic_DNA"/>
</dbReference>
<evidence type="ECO:0000313" key="5">
    <source>
        <dbReference type="EMBL" id="CAB4827048.1"/>
    </source>
</evidence>